<sequence length="1937" mass="213043">MSHKDNTPLVIRRYPVLQQVYEALGGTPLYTHHKGDFKAALQIAENECQTSSSVGGTTLAAALTGRGIVRTLQGNCSAALGDLDSAVDMAHPDLPLQMLVYLYIYQATRTRYKLFPDLGPAEARDIQYRFDSVETLQEWQAKTNPLAVAYSTDPPLSVVRLVLRLDQEVTSFPRGRPRSDATFQAVQRVLLSTFDTEYEALELLHPDPGLLGQIRLLRARISARMHGAGEEAMKDVQTAEQLFRTTDDVVGLANIELALGDLVAAPLSSPLVWNAFLAEGTYDTTSYWQIDKAEWEVDSGHIRETMASYQKALDLFASANVRRGMAAARMRLGYVKLLEGMRLIDYELTFAAAKDDFELATALSSEAGDAMAFQLGVAQLALCAIGQGGQPEQTARAASIGSWGCREGSFGFALGIGIFFARIGWRWVNYVGDYERALACFRLAETLFESLQAPLSRIHSIIDQLKVYQMLGDFPSCSRALECALDECIAARHQEPGLAAETTQMARWISIQMLGLATGRAAPHLIERVRGYIQSIRDTHEPSHQEGPLSSLDILQNLFHQLQAGESPSGVEPPLAQEMQQHDPASQITDIFLESQLRDSELYQDLYSGKKAEQEGDIETARALFSRVRSVASSLGSRRHYFDALAYAYEGEFEQAGVAYQQCAAQELGTTAWMERTGLGMALDDDRRRQAASRALSFFCEIGRFNEAQNWLQLLEKSWPDWWKKEGQTWLSLGRIAQVQEGVGNLESALQMYEECISTFEAQRRRLSIDGFKVAFAGDSSTGALFFDYIRTLLKLRKQPDMDGSPRSQQLEAKIFDVAERNKARSLLDLIQGGVAGGISSSDYGPLRRWRRLNAYRTSRCGLLEQELHTDRPDQSKVSALKEDIASVEQLIATAENDMSAAGQPVRSVTAEVSTLGAVCEALPHDMLVLEYMFNRDDLFSWAISSDGMVKLHKSSFPRYWLDRAAKRFHEACKGALQPGTLGKELASELLEPFQELMQHYKRLVIVPHSSLHLVPFHALPLTDNSPLSSSHIVTYLPSVSLLRFLDSREVKDDQSPSVLALGNPSNMSFQDVYGQHHPAHPLPGTRQEVSLIAEILAGSKVFVGDDANSSNLRAHIHDNHSILHLAAHCRLVSEIPLLSSISLANGDELSVLDLLNMQLDVDLVVLSACQTGQGTLTAGNDVVGFSRALLAAGARAVLVSLWPVDDEATCELVRYFYQGVSKGQSFPEALNAAQETLRHSCPLIHPQVSASHEIQAEGNQKGPRAQDHRRIALPRDLQPPESLHPVDYSLPAFWAPFILISGLGQGYSQKTTTKDKQPVTGANNSEPATTLSTRSGWHGGLLTWRIVSNAVKFLLVLVWERILFPSLEALELVERPQREGATRIRWRCACGKKFYGDIEGISDADLDDVTQSLFSDTECENKKSDDSVNVPTPARRIPDQGAQAFLIQQTVSKWPVNVPSDLTGLQQAIIKSNDLRLSDPDRDRAHPALLDFQHQADQVIVRTMDGIEVGSQQLPSQGSSANPLNDVLIVAEQLARAQHLLALECETPEEALNHRVETELGLVDNGNRGRIIRPDGSDSVAEQDRVYITLRNKGGGTIYTSVFDVNVAGKISLVSSHSPMGIELPPGRSSTLGCDQFATLLTGIEVTWPKGVPKSQPVSEQLVLVFTDRPVDIRHLANPADRPTTTRGARSNLEQLVYRISYGGSRDLGETPGIASICYDVLQVPFSLHPKVIEPASTPTDTSGQTREEEVEPKVDYSIGEWPGEEAPLPGDEIPAPDANAQWRALPSHPPAAAAAPKGVIGSIVRATRRIPPCVWVVNQHSEAITVIVSKYRPNRLLSAGGLTASSAGGGLNLSTTTFTSPATKKKLAPQSRDPVRSMAVFPLWTRKEGFGVISIFKGPSETLYIENDRIPIGSTAYFTNQPDMVVRGYYGQEIH</sequence>
<dbReference type="InterPro" id="IPR011990">
    <property type="entry name" value="TPR-like_helical_dom_sf"/>
</dbReference>
<dbReference type="VEuPathDB" id="FungiDB:P175DRAFT_0492437"/>
<evidence type="ECO:0000259" key="2">
    <source>
        <dbReference type="Pfam" id="PF12770"/>
    </source>
</evidence>
<dbReference type="PANTHER" id="PTHR10098:SF112">
    <property type="entry name" value="SLR0380 PROTEIN"/>
    <property type="match status" value="1"/>
</dbReference>
<evidence type="ECO:0000256" key="1">
    <source>
        <dbReference type="SAM" id="MobiDB-lite"/>
    </source>
</evidence>
<comment type="caution">
    <text evidence="3">The sequence shown here is derived from an EMBL/GenBank/DDBJ whole genome shotgun (WGS) entry which is preliminary data.</text>
</comment>
<feature type="region of interest" description="Disordered" evidence="1">
    <location>
        <begin position="1734"/>
        <end position="1754"/>
    </location>
</feature>
<accession>A0A0F8XAC4</accession>
<dbReference type="Pfam" id="PF12770">
    <property type="entry name" value="CHAT"/>
    <property type="match status" value="1"/>
</dbReference>
<dbReference type="Proteomes" id="UP000034947">
    <property type="component" value="Unassembled WGS sequence"/>
</dbReference>
<feature type="compositionally biased region" description="Polar residues" evidence="1">
    <location>
        <begin position="1321"/>
        <end position="1333"/>
    </location>
</feature>
<dbReference type="Gene3D" id="1.25.40.10">
    <property type="entry name" value="Tetratricopeptide repeat domain"/>
    <property type="match status" value="2"/>
</dbReference>
<feature type="region of interest" description="Disordered" evidence="1">
    <location>
        <begin position="1310"/>
        <end position="1333"/>
    </location>
</feature>
<dbReference type="PANTHER" id="PTHR10098">
    <property type="entry name" value="RAPSYN-RELATED"/>
    <property type="match status" value="1"/>
</dbReference>
<dbReference type="EMBL" id="JYKN01001421">
    <property type="protein sequence ID" value="KKK20552.1"/>
    <property type="molecule type" value="Genomic_DNA"/>
</dbReference>
<dbReference type="OrthoDB" id="5040840at2759"/>
<evidence type="ECO:0000313" key="3">
    <source>
        <dbReference type="EMBL" id="KKK20552.1"/>
    </source>
</evidence>
<evidence type="ECO:0000313" key="4">
    <source>
        <dbReference type="Proteomes" id="UP000034947"/>
    </source>
</evidence>
<reference evidence="3 4" key="1">
    <citation type="submission" date="2015-02" db="EMBL/GenBank/DDBJ databases">
        <title>Draft Genome Sequences of Two Closely-Related Aflatoxigenic Aspergillus Species Obtained from the Cote d'Ivoire.</title>
        <authorList>
            <person name="Moore G.G."/>
            <person name="Beltz S.B."/>
            <person name="Mack B.M."/>
        </authorList>
    </citation>
    <scope>NUCLEOTIDE SEQUENCE [LARGE SCALE GENOMIC DNA]</scope>
    <source>
        <strain evidence="3 4">SRRC1432</strain>
    </source>
</reference>
<gene>
    <name evidence="3" type="ORF">AOCH_002596</name>
</gene>
<name>A0A0F8XAC4_9EURO</name>
<protein>
    <recommendedName>
        <fullName evidence="2">CHAT domain-containing protein</fullName>
    </recommendedName>
</protein>
<dbReference type="InterPro" id="IPR024983">
    <property type="entry name" value="CHAT_dom"/>
</dbReference>
<dbReference type="SUPFAM" id="SSF48452">
    <property type="entry name" value="TPR-like"/>
    <property type="match status" value="1"/>
</dbReference>
<feature type="domain" description="CHAT" evidence="2">
    <location>
        <begin position="982"/>
        <end position="1301"/>
    </location>
</feature>
<keyword evidence="4" id="KW-1185">Reference proteome</keyword>
<organism evidence="3 4">
    <name type="scientific">Aspergillus ochraceoroseus</name>
    <dbReference type="NCBI Taxonomy" id="138278"/>
    <lineage>
        <taxon>Eukaryota</taxon>
        <taxon>Fungi</taxon>
        <taxon>Dikarya</taxon>
        <taxon>Ascomycota</taxon>
        <taxon>Pezizomycotina</taxon>
        <taxon>Eurotiomycetes</taxon>
        <taxon>Eurotiomycetidae</taxon>
        <taxon>Eurotiales</taxon>
        <taxon>Aspergillaceae</taxon>
        <taxon>Aspergillus</taxon>
        <taxon>Aspergillus subgen. Nidulantes</taxon>
    </lineage>
</organism>
<proteinExistence type="predicted"/>